<protein>
    <submittedName>
        <fullName evidence="2">Uncharacterized protein</fullName>
    </submittedName>
</protein>
<accession>A0A0L9T6T0</accession>
<dbReference type="Pfam" id="PF05097">
    <property type="entry name" value="DUF688"/>
    <property type="match status" value="2"/>
</dbReference>
<proteinExistence type="predicted"/>
<evidence type="ECO:0000313" key="3">
    <source>
        <dbReference type="Proteomes" id="UP000053144"/>
    </source>
</evidence>
<reference evidence="3" key="1">
    <citation type="journal article" date="2015" name="Proc. Natl. Acad. Sci. U.S.A.">
        <title>Genome sequencing of adzuki bean (Vigna angularis) provides insight into high starch and low fat accumulation and domestication.</title>
        <authorList>
            <person name="Yang K."/>
            <person name="Tian Z."/>
            <person name="Chen C."/>
            <person name="Luo L."/>
            <person name="Zhao B."/>
            <person name="Wang Z."/>
            <person name="Yu L."/>
            <person name="Li Y."/>
            <person name="Sun Y."/>
            <person name="Li W."/>
            <person name="Chen Y."/>
            <person name="Li Y."/>
            <person name="Zhang Y."/>
            <person name="Ai D."/>
            <person name="Zhao J."/>
            <person name="Shang C."/>
            <person name="Ma Y."/>
            <person name="Wu B."/>
            <person name="Wang M."/>
            <person name="Gao L."/>
            <person name="Sun D."/>
            <person name="Zhang P."/>
            <person name="Guo F."/>
            <person name="Wang W."/>
            <person name="Li Y."/>
            <person name="Wang J."/>
            <person name="Varshney R.K."/>
            <person name="Wang J."/>
            <person name="Ling H.Q."/>
            <person name="Wan P."/>
        </authorList>
    </citation>
    <scope>NUCLEOTIDE SEQUENCE</scope>
    <source>
        <strain evidence="3">cv. Jingnong 6</strain>
    </source>
</reference>
<feature type="compositionally biased region" description="Basic and acidic residues" evidence="1">
    <location>
        <begin position="284"/>
        <end position="299"/>
    </location>
</feature>
<feature type="compositionally biased region" description="Low complexity" evidence="1">
    <location>
        <begin position="268"/>
        <end position="283"/>
    </location>
</feature>
<dbReference type="EMBL" id="KQ258313">
    <property type="protein sequence ID" value="KOM26310.1"/>
    <property type="molecule type" value="Genomic_DNA"/>
</dbReference>
<feature type="region of interest" description="Disordered" evidence="1">
    <location>
        <begin position="220"/>
        <end position="299"/>
    </location>
</feature>
<evidence type="ECO:0000256" key="1">
    <source>
        <dbReference type="SAM" id="MobiDB-lite"/>
    </source>
</evidence>
<dbReference type="PANTHER" id="PTHR33671">
    <property type="entry name" value="N-METHYLTRANSFERASE, PUTATIVE (DUF688)-RELATED"/>
    <property type="match status" value="1"/>
</dbReference>
<dbReference type="Gramene" id="KOM26310">
    <property type="protein sequence ID" value="KOM26310"/>
    <property type="gene ID" value="LR48_Vigan252s002200"/>
</dbReference>
<dbReference type="PANTHER" id="PTHR33671:SF3">
    <property type="entry name" value="F28N24.8 PROTEIN"/>
    <property type="match status" value="1"/>
</dbReference>
<dbReference type="AlphaFoldDB" id="A0A0L9T6T0"/>
<sequence length="299" mass="33648">MTFCIVNAVRFRCVWKRRFVVVAISAARYDFEEWWLVVAQCCYVMVDEDGRCKDGESLTTVEGNHEARKKILEKRHSLPYHKSDTTLDQVTKPVVVPFNWKHIPGRHKGNGGSEPHPPKATSITPSPRLPPGNSTNATKQPLERENKAANKFKSSNKSKYFSKLNINALLIYVRRASAASPCLTEARKKILEKRHSLPYHKSDTTLDQVTKPVVVPFNWKHIPGRHKGNGGSEPHPPKATSITPSPRLPPGNSTNATKQPLERENKAANKFKSSNKSKVSVAKVETKKERKTEKTKKNS</sequence>
<evidence type="ECO:0000313" key="2">
    <source>
        <dbReference type="EMBL" id="KOM26310.1"/>
    </source>
</evidence>
<gene>
    <name evidence="2" type="ORF">LR48_Vigan252s002200</name>
</gene>
<feature type="region of interest" description="Disordered" evidence="1">
    <location>
        <begin position="105"/>
        <end position="155"/>
    </location>
</feature>
<dbReference type="Proteomes" id="UP000053144">
    <property type="component" value="Unassembled WGS sequence"/>
</dbReference>
<organism evidence="2 3">
    <name type="scientific">Phaseolus angularis</name>
    <name type="common">Azuki bean</name>
    <name type="synonym">Vigna angularis</name>
    <dbReference type="NCBI Taxonomy" id="3914"/>
    <lineage>
        <taxon>Eukaryota</taxon>
        <taxon>Viridiplantae</taxon>
        <taxon>Streptophyta</taxon>
        <taxon>Embryophyta</taxon>
        <taxon>Tracheophyta</taxon>
        <taxon>Spermatophyta</taxon>
        <taxon>Magnoliopsida</taxon>
        <taxon>eudicotyledons</taxon>
        <taxon>Gunneridae</taxon>
        <taxon>Pentapetalae</taxon>
        <taxon>rosids</taxon>
        <taxon>fabids</taxon>
        <taxon>Fabales</taxon>
        <taxon>Fabaceae</taxon>
        <taxon>Papilionoideae</taxon>
        <taxon>50 kb inversion clade</taxon>
        <taxon>NPAAA clade</taxon>
        <taxon>indigoferoid/millettioid clade</taxon>
        <taxon>Phaseoleae</taxon>
        <taxon>Vigna</taxon>
    </lineage>
</organism>
<dbReference type="InterPro" id="IPR007789">
    <property type="entry name" value="DUF688"/>
</dbReference>
<name>A0A0L9T6T0_PHAAN</name>